<feature type="transmembrane region" description="Helical" evidence="1">
    <location>
        <begin position="12"/>
        <end position="36"/>
    </location>
</feature>
<gene>
    <name evidence="2" type="ORF">D0544_01740</name>
</gene>
<dbReference type="Proteomes" id="UP000280792">
    <property type="component" value="Unassembled WGS sequence"/>
</dbReference>
<proteinExistence type="predicted"/>
<dbReference type="Pfam" id="PF09574">
    <property type="entry name" value="DUF2374"/>
    <property type="match status" value="1"/>
</dbReference>
<organism evidence="2 3">
    <name type="scientific">Aestuariirhabdus litorea</name>
    <dbReference type="NCBI Taxonomy" id="2528527"/>
    <lineage>
        <taxon>Bacteria</taxon>
        <taxon>Pseudomonadati</taxon>
        <taxon>Pseudomonadota</taxon>
        <taxon>Gammaproteobacteria</taxon>
        <taxon>Oceanospirillales</taxon>
        <taxon>Aestuariirhabdaceae</taxon>
        <taxon>Aestuariirhabdus</taxon>
    </lineage>
</organism>
<evidence type="ECO:0000313" key="3">
    <source>
        <dbReference type="Proteomes" id="UP000280792"/>
    </source>
</evidence>
<keyword evidence="1" id="KW-0472">Membrane</keyword>
<evidence type="ECO:0000256" key="1">
    <source>
        <dbReference type="SAM" id="Phobius"/>
    </source>
</evidence>
<keyword evidence="3" id="KW-1185">Reference proteome</keyword>
<dbReference type="EMBL" id="QWEZ01000001">
    <property type="protein sequence ID" value="RRJ83865.1"/>
    <property type="molecule type" value="Genomic_DNA"/>
</dbReference>
<dbReference type="InterPro" id="IPR014175">
    <property type="entry name" value="CHP02808"/>
</dbReference>
<comment type="caution">
    <text evidence="2">The sequence shown here is derived from an EMBL/GenBank/DDBJ whole genome shotgun (WGS) entry which is preliminary data.</text>
</comment>
<dbReference type="AlphaFoldDB" id="A0A3P3VMF0"/>
<dbReference type="RefSeq" id="WP_125014246.1">
    <property type="nucleotide sequence ID" value="NZ_QWEZ01000001.1"/>
</dbReference>
<keyword evidence="1" id="KW-1133">Transmembrane helix</keyword>
<evidence type="ECO:0000313" key="2">
    <source>
        <dbReference type="EMBL" id="RRJ83865.1"/>
    </source>
</evidence>
<sequence>MSALESMIWTILGYAAMPTIFLIGFLITAAFTCFVLDLTSDTES</sequence>
<dbReference type="NCBIfam" id="TIGR02808">
    <property type="entry name" value="short_TIGR02808"/>
    <property type="match status" value="1"/>
</dbReference>
<name>A0A3P3VMF0_9GAMM</name>
<reference evidence="2 3" key="2">
    <citation type="submission" date="2018-12" db="EMBL/GenBank/DDBJ databases">
        <title>Simiduia agarivorans gen. nov., sp. nov., a marine, agarolytic bacterium isolated from shallow coastal water from Keelung, Taiwan.</title>
        <authorList>
            <person name="Shieh W.Y."/>
        </authorList>
    </citation>
    <scope>NUCLEOTIDE SEQUENCE [LARGE SCALE GENOMIC DNA]</scope>
    <source>
        <strain evidence="2 3">GTF-13</strain>
    </source>
</reference>
<protein>
    <submittedName>
        <fullName evidence="2">TIGR02808 family protein</fullName>
    </submittedName>
</protein>
<reference evidence="2 3" key="1">
    <citation type="submission" date="2018-08" db="EMBL/GenBank/DDBJ databases">
        <authorList>
            <person name="Khan S.A."/>
        </authorList>
    </citation>
    <scope>NUCLEOTIDE SEQUENCE [LARGE SCALE GENOMIC DNA]</scope>
    <source>
        <strain evidence="2 3">GTF-13</strain>
    </source>
</reference>
<keyword evidence="1" id="KW-0812">Transmembrane</keyword>
<accession>A0A3P3VMF0</accession>